<evidence type="ECO:0000313" key="1">
    <source>
        <dbReference type="EMBL" id="CAI6099915.1"/>
    </source>
</evidence>
<dbReference type="Proteomes" id="UP001160390">
    <property type="component" value="Unassembled WGS sequence"/>
</dbReference>
<proteinExistence type="predicted"/>
<gene>
    <name evidence="1" type="ORF">CCHLO57077_00018596</name>
</gene>
<comment type="caution">
    <text evidence="1">The sequence shown here is derived from an EMBL/GenBank/DDBJ whole genome shotgun (WGS) entry which is preliminary data.</text>
</comment>
<keyword evidence="2" id="KW-1185">Reference proteome</keyword>
<organism evidence="1 2">
    <name type="scientific">Clonostachys chloroleuca</name>
    <dbReference type="NCBI Taxonomy" id="1926264"/>
    <lineage>
        <taxon>Eukaryota</taxon>
        <taxon>Fungi</taxon>
        <taxon>Dikarya</taxon>
        <taxon>Ascomycota</taxon>
        <taxon>Pezizomycotina</taxon>
        <taxon>Sordariomycetes</taxon>
        <taxon>Hypocreomycetidae</taxon>
        <taxon>Hypocreales</taxon>
        <taxon>Bionectriaceae</taxon>
        <taxon>Clonostachys</taxon>
    </lineage>
</organism>
<protein>
    <submittedName>
        <fullName evidence="1">Uncharacterized protein</fullName>
    </submittedName>
</protein>
<dbReference type="AlphaFoldDB" id="A0AA35VSK4"/>
<name>A0AA35VSK4_9HYPO</name>
<sequence length="88" mass="9909">MSSSPLNQPWKTNEEVVKFMESMKGTDLGSGRHHYYKKGETMHIGGQSRGQQDGKPGELDVIYDTEQAREDLKRGYANLNTLPLRIGV</sequence>
<dbReference type="EMBL" id="CABFNP030001332">
    <property type="protein sequence ID" value="CAI6099915.1"/>
    <property type="molecule type" value="Genomic_DNA"/>
</dbReference>
<evidence type="ECO:0000313" key="2">
    <source>
        <dbReference type="Proteomes" id="UP001160390"/>
    </source>
</evidence>
<accession>A0AA35VSK4</accession>
<reference evidence="1" key="1">
    <citation type="submission" date="2023-01" db="EMBL/GenBank/DDBJ databases">
        <authorList>
            <person name="Piombo E."/>
        </authorList>
    </citation>
    <scope>NUCLEOTIDE SEQUENCE</scope>
</reference>